<keyword evidence="4 8" id="KW-1003">Cell membrane</keyword>
<gene>
    <name evidence="9" type="ORF">DWW14_07805</name>
</gene>
<proteinExistence type="inferred from homology"/>
<evidence type="ECO:0000256" key="7">
    <source>
        <dbReference type="ARBA" id="ARBA00023136"/>
    </source>
</evidence>
<feature type="transmembrane region" description="Helical" evidence="8">
    <location>
        <begin position="77"/>
        <end position="95"/>
    </location>
</feature>
<feature type="transmembrane region" description="Helical" evidence="8">
    <location>
        <begin position="53"/>
        <end position="71"/>
    </location>
</feature>
<protein>
    <recommendedName>
        <fullName evidence="8">Probable membrane transporter protein</fullName>
    </recommendedName>
</protein>
<feature type="transmembrane region" description="Helical" evidence="8">
    <location>
        <begin position="204"/>
        <end position="225"/>
    </location>
</feature>
<dbReference type="Proteomes" id="UP000285343">
    <property type="component" value="Unassembled WGS sequence"/>
</dbReference>
<dbReference type="PANTHER" id="PTHR30269">
    <property type="entry name" value="TRANSMEMBRANE PROTEIN YFCA"/>
    <property type="match status" value="1"/>
</dbReference>
<comment type="caution">
    <text evidence="9">The sequence shown here is derived from an EMBL/GenBank/DDBJ whole genome shotgun (WGS) entry which is preliminary data.</text>
</comment>
<accession>A0A412XGT8</accession>
<dbReference type="AlphaFoldDB" id="A0A412XGT8"/>
<dbReference type="RefSeq" id="WP_087397538.1">
    <property type="nucleotide sequence ID" value="NZ_QRZC01000008.1"/>
</dbReference>
<keyword evidence="3" id="KW-0813">Transport</keyword>
<evidence type="ECO:0000313" key="10">
    <source>
        <dbReference type="Proteomes" id="UP000285343"/>
    </source>
</evidence>
<evidence type="ECO:0000256" key="5">
    <source>
        <dbReference type="ARBA" id="ARBA00022692"/>
    </source>
</evidence>
<keyword evidence="7 8" id="KW-0472">Membrane</keyword>
<dbReference type="EMBL" id="QRZC01000008">
    <property type="protein sequence ID" value="RGV42865.1"/>
    <property type="molecule type" value="Genomic_DNA"/>
</dbReference>
<evidence type="ECO:0000256" key="3">
    <source>
        <dbReference type="ARBA" id="ARBA00022448"/>
    </source>
</evidence>
<dbReference type="GO" id="GO:0005886">
    <property type="term" value="C:plasma membrane"/>
    <property type="evidence" value="ECO:0007669"/>
    <property type="project" value="UniProtKB-SubCell"/>
</dbReference>
<dbReference type="InterPro" id="IPR052017">
    <property type="entry name" value="TSUP"/>
</dbReference>
<keyword evidence="5 8" id="KW-0812">Transmembrane</keyword>
<name>A0A412XGT8_BACUN</name>
<dbReference type="Pfam" id="PF01925">
    <property type="entry name" value="TauE"/>
    <property type="match status" value="1"/>
</dbReference>
<feature type="transmembrane region" description="Helical" evidence="8">
    <location>
        <begin position="171"/>
        <end position="189"/>
    </location>
</feature>
<evidence type="ECO:0000256" key="8">
    <source>
        <dbReference type="RuleBase" id="RU363041"/>
    </source>
</evidence>
<keyword evidence="6 8" id="KW-1133">Transmembrane helix</keyword>
<sequence length="250" mass="27730">MDLSIWIQTPTDWGMLFMSAFIIGMSKTGIQGLSLISVPLMALTFGAKPSTGLILPILCTADLVAVLYYRRIAEWKYVFKLLPTALMGFVLALLVDKIVPPDGFKHLMGGCLVIVMLVMFWSERNGKENRLSSCWWYGPLFGLLGGFTTMIGNAAGPVMAIYLLSVKMPKYSFIGTNAWFFLVINYLKIPVQILAWDNITKQSLILDACTIPFILLGGVAGIILIKRLPERGFRNFTTAVTSLSVLMLFI</sequence>
<organism evidence="9 10">
    <name type="scientific">Bacteroides uniformis</name>
    <dbReference type="NCBI Taxonomy" id="820"/>
    <lineage>
        <taxon>Bacteria</taxon>
        <taxon>Pseudomonadati</taxon>
        <taxon>Bacteroidota</taxon>
        <taxon>Bacteroidia</taxon>
        <taxon>Bacteroidales</taxon>
        <taxon>Bacteroidaceae</taxon>
        <taxon>Bacteroides</taxon>
    </lineage>
</organism>
<evidence type="ECO:0000313" key="9">
    <source>
        <dbReference type="EMBL" id="RGV42865.1"/>
    </source>
</evidence>
<evidence type="ECO:0000256" key="1">
    <source>
        <dbReference type="ARBA" id="ARBA00004651"/>
    </source>
</evidence>
<comment type="subcellular location">
    <subcellularLocation>
        <location evidence="1 8">Cell membrane</location>
        <topology evidence="1 8">Multi-pass membrane protein</topology>
    </subcellularLocation>
</comment>
<evidence type="ECO:0000256" key="4">
    <source>
        <dbReference type="ARBA" id="ARBA00022475"/>
    </source>
</evidence>
<reference evidence="9 10" key="1">
    <citation type="submission" date="2018-08" db="EMBL/GenBank/DDBJ databases">
        <title>A genome reference for cultivated species of the human gut microbiota.</title>
        <authorList>
            <person name="Zou Y."/>
            <person name="Xue W."/>
            <person name="Luo G."/>
        </authorList>
    </citation>
    <scope>NUCLEOTIDE SEQUENCE [LARGE SCALE GENOMIC DNA]</scope>
    <source>
        <strain evidence="9 10">AF14-42</strain>
    </source>
</reference>
<evidence type="ECO:0000256" key="2">
    <source>
        <dbReference type="ARBA" id="ARBA00009142"/>
    </source>
</evidence>
<feature type="transmembrane region" description="Helical" evidence="8">
    <location>
        <begin position="135"/>
        <end position="164"/>
    </location>
</feature>
<dbReference type="PANTHER" id="PTHR30269:SF23">
    <property type="entry name" value="MEMBRANE TRANSPORTER PROTEIN YDHB-RELATED"/>
    <property type="match status" value="1"/>
</dbReference>
<comment type="similarity">
    <text evidence="2 8">Belongs to the 4-toluene sulfonate uptake permease (TSUP) (TC 2.A.102) family.</text>
</comment>
<dbReference type="InterPro" id="IPR002781">
    <property type="entry name" value="TM_pro_TauE-like"/>
</dbReference>
<feature type="transmembrane region" description="Helical" evidence="8">
    <location>
        <begin position="107"/>
        <end position="123"/>
    </location>
</feature>
<evidence type="ECO:0000256" key="6">
    <source>
        <dbReference type="ARBA" id="ARBA00022989"/>
    </source>
</evidence>
<feature type="transmembrane region" description="Helical" evidence="8">
    <location>
        <begin position="20"/>
        <end position="41"/>
    </location>
</feature>